<dbReference type="RefSeq" id="WP_105049747.1">
    <property type="nucleotide sequence ID" value="NZ_CP150661.1"/>
</dbReference>
<evidence type="ECO:0000313" key="1">
    <source>
        <dbReference type="EMBL" id="PQJ68805.1"/>
    </source>
</evidence>
<name>A0A2P6C7B8_9FLAO</name>
<dbReference type="Proteomes" id="UP000247345">
    <property type="component" value="Unassembled WGS sequence"/>
</dbReference>
<evidence type="ECO:0000313" key="2">
    <source>
        <dbReference type="Proteomes" id="UP000247345"/>
    </source>
</evidence>
<proteinExistence type="predicted"/>
<protein>
    <recommendedName>
        <fullName evidence="3">GLPGLI family protein</fullName>
    </recommendedName>
</protein>
<dbReference type="Pfam" id="PF09697">
    <property type="entry name" value="Porph_ging"/>
    <property type="match status" value="1"/>
</dbReference>
<dbReference type="EMBL" id="MSCK01000002">
    <property type="protein sequence ID" value="PQJ68805.1"/>
    <property type="molecule type" value="Genomic_DNA"/>
</dbReference>
<sequence>MNKILIIPFVLLFFFNTNSQNSRGIIEYGKKSKTQVFSKTDSIRAKENPEKHNRFQNMREIIAEGEKKLSFKLKVDKNIGSFTMKPLLESEDNKKQLGPGPYDKGVYYNKDERILQLNAFGELFLITKPKLNWKIQKERKKIGEYDCFKATTEVIVNTKGRKQLITAWFTPKIPISFGPLGYDGLPGLILELEVHKKIYYVKKITLNPKEEIKIEKPTKGIKVTEKEYQEMASSTMQKFKKSKGY</sequence>
<gene>
    <name evidence="1" type="ORF">BTO14_12205</name>
</gene>
<organism evidence="1 2">
    <name type="scientific">Polaribacter butkevichii</name>
    <dbReference type="NCBI Taxonomy" id="218490"/>
    <lineage>
        <taxon>Bacteria</taxon>
        <taxon>Pseudomonadati</taxon>
        <taxon>Bacteroidota</taxon>
        <taxon>Flavobacteriia</taxon>
        <taxon>Flavobacteriales</taxon>
        <taxon>Flavobacteriaceae</taxon>
    </lineage>
</organism>
<dbReference type="NCBIfam" id="TIGR01200">
    <property type="entry name" value="GLPGLI"/>
    <property type="match status" value="1"/>
</dbReference>
<accession>A0A2P6C7B8</accession>
<keyword evidence="2" id="KW-1185">Reference proteome</keyword>
<dbReference type="AlphaFoldDB" id="A0A2P6C7B8"/>
<dbReference type="InterPro" id="IPR005901">
    <property type="entry name" value="GLPGLI"/>
</dbReference>
<reference evidence="1 2" key="1">
    <citation type="submission" date="2016-12" db="EMBL/GenBank/DDBJ databases">
        <title>Trade-off between light-utilization and light-protection in marine flavobacteria.</title>
        <authorList>
            <person name="Kumagai Y."/>
            <person name="Yoshizawa S."/>
            <person name="Kogure K."/>
            <person name="Iwasaki W."/>
        </authorList>
    </citation>
    <scope>NUCLEOTIDE SEQUENCE [LARGE SCALE GENOMIC DNA]</scope>
    <source>
        <strain evidence="1 2">KCTC 12100</strain>
    </source>
</reference>
<comment type="caution">
    <text evidence="1">The sequence shown here is derived from an EMBL/GenBank/DDBJ whole genome shotgun (WGS) entry which is preliminary data.</text>
</comment>
<evidence type="ECO:0008006" key="3">
    <source>
        <dbReference type="Google" id="ProtNLM"/>
    </source>
</evidence>
<dbReference type="OrthoDB" id="1429333at2"/>